<dbReference type="OrthoDB" id="1932962at2"/>
<proteinExistence type="predicted"/>
<protein>
    <submittedName>
        <fullName evidence="1">Uncharacterized protein</fullName>
    </submittedName>
</protein>
<dbReference type="EMBL" id="CYZX01000014">
    <property type="protein sequence ID" value="CUO72122.1"/>
    <property type="molecule type" value="Genomic_DNA"/>
</dbReference>
<evidence type="ECO:0000313" key="1">
    <source>
        <dbReference type="EMBL" id="CUO72122.1"/>
    </source>
</evidence>
<gene>
    <name evidence="1" type="ORF">ERS852471_02122</name>
</gene>
<accession>A0A174HB34</accession>
<dbReference type="AlphaFoldDB" id="A0A174HB34"/>
<organism evidence="1 2">
    <name type="scientific">Clostridium disporicum</name>
    <dbReference type="NCBI Taxonomy" id="84024"/>
    <lineage>
        <taxon>Bacteria</taxon>
        <taxon>Bacillati</taxon>
        <taxon>Bacillota</taxon>
        <taxon>Clostridia</taxon>
        <taxon>Eubacteriales</taxon>
        <taxon>Clostridiaceae</taxon>
        <taxon>Clostridium</taxon>
    </lineage>
</organism>
<evidence type="ECO:0000313" key="2">
    <source>
        <dbReference type="Proteomes" id="UP000095594"/>
    </source>
</evidence>
<dbReference type="RefSeq" id="WP_055266391.1">
    <property type="nucleotide sequence ID" value="NZ_CABIXQ010000014.1"/>
</dbReference>
<dbReference type="Proteomes" id="UP000095594">
    <property type="component" value="Unassembled WGS sequence"/>
</dbReference>
<sequence length="75" mass="8930">MKVKIFNGKNFRELEDRINNFIKDKRVISINSETTFCETRGLIWSVLIVIILYEEIDHCGYLDAKSLINFEKYKL</sequence>
<reference evidence="1 2" key="1">
    <citation type="submission" date="2015-09" db="EMBL/GenBank/DDBJ databases">
        <authorList>
            <consortium name="Pathogen Informatics"/>
        </authorList>
    </citation>
    <scope>NUCLEOTIDE SEQUENCE [LARGE SCALE GENOMIC DNA]</scope>
    <source>
        <strain evidence="1 2">2789STDY5834856</strain>
    </source>
</reference>
<name>A0A174HB34_9CLOT</name>